<keyword evidence="1" id="KW-0472">Membrane</keyword>
<evidence type="ECO:0000313" key="3">
    <source>
        <dbReference type="Proteomes" id="UP000198393"/>
    </source>
</evidence>
<protein>
    <recommendedName>
        <fullName evidence="4">DUF4293 domain-containing protein</fullName>
    </recommendedName>
</protein>
<keyword evidence="3" id="KW-1185">Reference proteome</keyword>
<dbReference type="RefSeq" id="WP_089356398.1">
    <property type="nucleotide sequence ID" value="NZ_FZPD01000003.1"/>
</dbReference>
<organism evidence="2 3">
    <name type="scientific">Ekhidna lutea</name>
    <dbReference type="NCBI Taxonomy" id="447679"/>
    <lineage>
        <taxon>Bacteria</taxon>
        <taxon>Pseudomonadati</taxon>
        <taxon>Bacteroidota</taxon>
        <taxon>Cytophagia</taxon>
        <taxon>Cytophagales</taxon>
        <taxon>Reichenbachiellaceae</taxon>
        <taxon>Ekhidna</taxon>
    </lineage>
</organism>
<keyword evidence="1" id="KW-0812">Transmembrane</keyword>
<feature type="transmembrane region" description="Helical" evidence="1">
    <location>
        <begin position="68"/>
        <end position="86"/>
    </location>
</feature>
<dbReference type="AlphaFoldDB" id="A0A239IHS2"/>
<evidence type="ECO:0000256" key="1">
    <source>
        <dbReference type="SAM" id="Phobius"/>
    </source>
</evidence>
<keyword evidence="1" id="KW-1133">Transmembrane helix</keyword>
<feature type="transmembrane region" description="Helical" evidence="1">
    <location>
        <begin position="98"/>
        <end position="117"/>
    </location>
</feature>
<dbReference type="Proteomes" id="UP000198393">
    <property type="component" value="Unassembled WGS sequence"/>
</dbReference>
<gene>
    <name evidence="2" type="ORF">SAMN05421640_1652</name>
</gene>
<evidence type="ECO:0008006" key="4">
    <source>
        <dbReference type="Google" id="ProtNLM"/>
    </source>
</evidence>
<sequence>MLQRVQTIFMTIAAIAMILMLFFPIWEKSDTQFEAEKREYAIMDSFQLRYEQHITGTREVQLLGTRDTFLLSVGAIAAALVMLFSITRYKNRMTQVKLNALFSLITAATLVGTYLYINKANQLFEPQSQGAFLIGFYLPIVAMLNNFLANRFIRKDEQLVRSADRIR</sequence>
<dbReference type="EMBL" id="FZPD01000003">
    <property type="protein sequence ID" value="SNS92573.1"/>
    <property type="molecule type" value="Genomic_DNA"/>
</dbReference>
<feature type="transmembrane region" description="Helical" evidence="1">
    <location>
        <begin position="7"/>
        <end position="26"/>
    </location>
</feature>
<reference evidence="2 3" key="1">
    <citation type="submission" date="2017-06" db="EMBL/GenBank/DDBJ databases">
        <authorList>
            <person name="Kim H.J."/>
            <person name="Triplett B.A."/>
        </authorList>
    </citation>
    <scope>NUCLEOTIDE SEQUENCE [LARGE SCALE GENOMIC DNA]</scope>
    <source>
        <strain evidence="2 3">DSM 19307</strain>
    </source>
</reference>
<feature type="transmembrane region" description="Helical" evidence="1">
    <location>
        <begin position="129"/>
        <end position="148"/>
    </location>
</feature>
<accession>A0A239IHS2</accession>
<name>A0A239IHS2_EKHLU</name>
<dbReference type="Pfam" id="PF14126">
    <property type="entry name" value="DUF4293"/>
    <property type="match status" value="1"/>
</dbReference>
<dbReference type="InterPro" id="IPR025635">
    <property type="entry name" value="DUF4293"/>
</dbReference>
<dbReference type="OrthoDB" id="594989at2"/>
<proteinExistence type="predicted"/>
<evidence type="ECO:0000313" key="2">
    <source>
        <dbReference type="EMBL" id="SNS92573.1"/>
    </source>
</evidence>